<accession>D7CBG4</accession>
<dbReference type="Proteomes" id="UP000000377">
    <property type="component" value="Chromosome"/>
</dbReference>
<name>D7CBG4_STRBB</name>
<dbReference type="PATRIC" id="fig|749414.3.peg.10007"/>
<dbReference type="HOGENOM" id="CLU_2810437_0_0_11"/>
<dbReference type="KEGG" id="sbh:SBI_09723"/>
<protein>
    <submittedName>
        <fullName evidence="1">Uncharacterized protein</fullName>
    </submittedName>
</protein>
<gene>
    <name evidence="1" type="ordered locus">SBI_09723</name>
</gene>
<proteinExistence type="predicted"/>
<evidence type="ECO:0000313" key="2">
    <source>
        <dbReference type="Proteomes" id="UP000000377"/>
    </source>
</evidence>
<dbReference type="AlphaFoldDB" id="D7CBG4"/>
<keyword evidence="2" id="KW-1185">Reference proteome</keyword>
<dbReference type="EMBL" id="CP002047">
    <property type="protein sequence ID" value="ADI12841.1"/>
    <property type="molecule type" value="Genomic_DNA"/>
</dbReference>
<organism evidence="1 2">
    <name type="scientific">Streptomyces bingchenggensis (strain BCW-1)</name>
    <dbReference type="NCBI Taxonomy" id="749414"/>
    <lineage>
        <taxon>Bacteria</taxon>
        <taxon>Bacillati</taxon>
        <taxon>Actinomycetota</taxon>
        <taxon>Actinomycetes</taxon>
        <taxon>Kitasatosporales</taxon>
        <taxon>Streptomycetaceae</taxon>
        <taxon>Streptomyces</taxon>
    </lineage>
</organism>
<reference evidence="1 2" key="1">
    <citation type="journal article" date="2010" name="J. Bacteriol.">
        <title>Genome sequence of the milbemycin-producing bacterium Streptomyces bingchenggensis.</title>
        <authorList>
            <person name="Wang X.J."/>
            <person name="Yan Y.J."/>
            <person name="Zhang B."/>
            <person name="An J."/>
            <person name="Wang J.J."/>
            <person name="Tian J."/>
            <person name="Jiang L."/>
            <person name="Chen Y.H."/>
            <person name="Huang S.X."/>
            <person name="Yin M."/>
            <person name="Zhang J."/>
            <person name="Gao A.L."/>
            <person name="Liu C.X."/>
            <person name="Zhu Z.X."/>
            <person name="Xiang W.S."/>
        </authorList>
    </citation>
    <scope>NUCLEOTIDE SEQUENCE [LARGE SCALE GENOMIC DNA]</scope>
    <source>
        <strain evidence="1 2">BCW-1</strain>
    </source>
</reference>
<evidence type="ECO:0000313" key="1">
    <source>
        <dbReference type="EMBL" id="ADI12841.1"/>
    </source>
</evidence>
<sequence>MAASVALTQVAELPLGVRDFRPAAFQDRTGESTSSVAHPSLPAEGSYVDDSLCVTYWQQSMDNALSW</sequence>